<feature type="region of interest" description="Disordered" evidence="1">
    <location>
        <begin position="19"/>
        <end position="44"/>
    </location>
</feature>
<dbReference type="Gene3D" id="3.40.50.300">
    <property type="entry name" value="P-loop containing nucleotide triphosphate hydrolases"/>
    <property type="match status" value="1"/>
</dbReference>
<dbReference type="PANTHER" id="PTHR47569:SF2">
    <property type="entry name" value="NO-ASSOCIATED PROTEIN 1, CHLOROPLASTIC_MITOCHONDRIAL"/>
    <property type="match status" value="1"/>
</dbReference>
<evidence type="ECO:0000259" key="2">
    <source>
        <dbReference type="Pfam" id="PF01926"/>
    </source>
</evidence>
<feature type="domain" description="G" evidence="2">
    <location>
        <begin position="338"/>
        <end position="421"/>
    </location>
</feature>
<dbReference type="Pfam" id="PF01926">
    <property type="entry name" value="MMR_HSR1"/>
    <property type="match status" value="1"/>
</dbReference>
<keyword evidence="4" id="KW-1185">Reference proteome</keyword>
<dbReference type="InterPro" id="IPR006073">
    <property type="entry name" value="GTP-bd"/>
</dbReference>
<dbReference type="GO" id="GO:0005525">
    <property type="term" value="F:GTP binding"/>
    <property type="evidence" value="ECO:0007669"/>
    <property type="project" value="InterPro"/>
</dbReference>
<feature type="compositionally biased region" description="Polar residues" evidence="1">
    <location>
        <begin position="108"/>
        <end position="117"/>
    </location>
</feature>
<dbReference type="SUPFAM" id="SSF52540">
    <property type="entry name" value="P-loop containing nucleoside triphosphate hydrolases"/>
    <property type="match status" value="1"/>
</dbReference>
<comment type="caution">
    <text evidence="3">The sequence shown here is derived from an EMBL/GenBank/DDBJ whole genome shotgun (WGS) entry which is preliminary data.</text>
</comment>
<evidence type="ECO:0000313" key="3">
    <source>
        <dbReference type="EMBL" id="GHP04192.1"/>
    </source>
</evidence>
<reference evidence="3" key="1">
    <citation type="submission" date="2020-10" db="EMBL/GenBank/DDBJ databases">
        <title>Unveiling of a novel bifunctional photoreceptor, Dualchrome1, isolated from a cosmopolitan green alga.</title>
        <authorList>
            <person name="Suzuki S."/>
            <person name="Kawachi M."/>
        </authorList>
    </citation>
    <scope>NUCLEOTIDE SEQUENCE</scope>
    <source>
        <strain evidence="3">NIES 2893</strain>
    </source>
</reference>
<proteinExistence type="predicted"/>
<evidence type="ECO:0000256" key="1">
    <source>
        <dbReference type="SAM" id="MobiDB-lite"/>
    </source>
</evidence>
<dbReference type="GO" id="GO:0003924">
    <property type="term" value="F:GTPase activity"/>
    <property type="evidence" value="ECO:0007669"/>
    <property type="project" value="InterPro"/>
</dbReference>
<gene>
    <name evidence="3" type="ORF">PPROV_000294600</name>
</gene>
<sequence length="610" mass="65273">MAALPQTRINMLRHPLHKARSHVNAGGGGNSSADDSSGGEFATNELGEDLDAKNLGNDVDDYIDHLDEILFDDGISLLARELQDELNWEEEQEQEQDTTTTTTTTTTSSASPENTKTNMKKGGDDLHVTGKCYGCGARLQIITPNAAGFVDDETYKLKRKHKQHNTRTLCARCQGLAHGNLTSAVSGVAGAAALSAEDFVSTPEELRTALQAYADQKVLVVLLVDLADASGSLLTGVRNLVGGNPIMVVGTKADLLPKTCEPGAVRRWLESEAKRRGVGTLAGCYLTSSSDSTRRPPRNQNKNNRQKSQQSTSPTTRMPRGNLPNVVAAIRREQRGRDVVVVGAANVGKSAFINAMLDDMGTVMSPNFDPASNDAMRAKPTVSAMPGTTLRPLALASFSSGARLLDTPGVHLDHRLEQMLGTDDIKALHKSSGRSPMRGYAVGGPDAPLAGQTLFWGALIRIDVAKDAPPELELRFLGPKSLRITRLATHEDGAAWLVETLDAASEESEDDTAPFGAAAVARRGGMYIAREFEAQLNSRTDVAAIDIAPSGIGGWIRVGTARGARRNYGESSSAWLRVSAPKGVEVFLRPPLPVTSRESEMVEDADEAFV</sequence>
<dbReference type="OrthoDB" id="1696305at2759"/>
<feature type="compositionally biased region" description="Low complexity" evidence="1">
    <location>
        <begin position="97"/>
        <end position="107"/>
    </location>
</feature>
<accession>A0A830HBZ8</accession>
<feature type="compositionally biased region" description="Low complexity" evidence="1">
    <location>
        <begin position="298"/>
        <end position="311"/>
    </location>
</feature>
<dbReference type="InterPro" id="IPR044229">
    <property type="entry name" value="NOA1"/>
</dbReference>
<organism evidence="3 4">
    <name type="scientific">Pycnococcus provasolii</name>
    <dbReference type="NCBI Taxonomy" id="41880"/>
    <lineage>
        <taxon>Eukaryota</taxon>
        <taxon>Viridiplantae</taxon>
        <taxon>Chlorophyta</taxon>
        <taxon>Pseudoscourfieldiophyceae</taxon>
        <taxon>Pseudoscourfieldiales</taxon>
        <taxon>Pycnococcaceae</taxon>
        <taxon>Pycnococcus</taxon>
    </lineage>
</organism>
<evidence type="ECO:0000313" key="4">
    <source>
        <dbReference type="Proteomes" id="UP000660262"/>
    </source>
</evidence>
<name>A0A830HBZ8_9CHLO</name>
<dbReference type="AlphaFoldDB" id="A0A830HBZ8"/>
<dbReference type="EMBL" id="BNJQ01000007">
    <property type="protein sequence ID" value="GHP04192.1"/>
    <property type="molecule type" value="Genomic_DNA"/>
</dbReference>
<protein>
    <submittedName>
        <fullName evidence="3">Nitric oxide synthase</fullName>
    </submittedName>
</protein>
<feature type="region of interest" description="Disordered" evidence="1">
    <location>
        <begin position="285"/>
        <end position="323"/>
    </location>
</feature>
<feature type="compositionally biased region" description="Acidic residues" evidence="1">
    <location>
        <begin position="87"/>
        <end position="96"/>
    </location>
</feature>
<dbReference type="PANTHER" id="PTHR47569">
    <property type="entry name" value="NO-ASSOCIATED PROTEIN 1, CHLOROPLASTIC/MITOCHONDRIAL"/>
    <property type="match status" value="1"/>
</dbReference>
<feature type="region of interest" description="Disordered" evidence="1">
    <location>
        <begin position="87"/>
        <end position="123"/>
    </location>
</feature>
<dbReference type="Proteomes" id="UP000660262">
    <property type="component" value="Unassembled WGS sequence"/>
</dbReference>
<dbReference type="InterPro" id="IPR027417">
    <property type="entry name" value="P-loop_NTPase"/>
</dbReference>